<keyword evidence="3" id="KW-0804">Transcription</keyword>
<dbReference type="InterPro" id="IPR011711">
    <property type="entry name" value="GntR_C"/>
</dbReference>
<dbReference type="Gene3D" id="1.20.120.530">
    <property type="entry name" value="GntR ligand-binding domain-like"/>
    <property type="match status" value="1"/>
</dbReference>
<dbReference type="KEGG" id="mflg:ABS361_16105"/>
<dbReference type="PANTHER" id="PTHR43537">
    <property type="entry name" value="TRANSCRIPTIONAL REGULATOR, GNTR FAMILY"/>
    <property type="match status" value="1"/>
</dbReference>
<dbReference type="PROSITE" id="PS50949">
    <property type="entry name" value="HTH_GNTR"/>
    <property type="match status" value="1"/>
</dbReference>
<reference evidence="5" key="1">
    <citation type="submission" date="2024-06" db="EMBL/GenBank/DDBJ databases">
        <title>Methylostella associata gen. nov., sp. nov., a novel Ancalomicrobiaceae-affiliated facultatively methylotrophic bacteria that feed on methanotrophs of the genus Methylococcus.</title>
        <authorList>
            <person name="Saltykova V."/>
            <person name="Danilova O.V."/>
            <person name="Oshkin I.Y."/>
            <person name="Belova S.E."/>
            <person name="Pimenov N.V."/>
            <person name="Dedysh S.N."/>
        </authorList>
    </citation>
    <scope>NUCLEOTIDE SEQUENCE</scope>
    <source>
        <strain evidence="5">S20</strain>
    </source>
</reference>
<keyword evidence="1" id="KW-0805">Transcription regulation</keyword>
<dbReference type="PANTHER" id="PTHR43537:SF6">
    <property type="entry name" value="HTH-TYPE TRANSCRIPTIONAL REPRESSOR RSPR"/>
    <property type="match status" value="1"/>
</dbReference>
<sequence length="292" mass="32051">MAPWPALSALRRWLPRRARSAPSGGRLPSLPLACHHPPSAHCRLNLSTSLHMTKLAGMHRPEHDHPPSVRTIHGDLRRRIIVLDLMPGSRLSENELADHYGTSRAPVREALIRLGEEGFIDVRPQRGSFVSRISLTAVARARFVREAIEAAAARRAAEIGASTALLNRARALIVEQRRLADDARGFIAADGSFHRLLAEASGIAGLWAAIEREKAQLDRVRFLSLPEAPRHSPIIEQHEDILDAIEARDPDAAEAAMRRHLSQVLAVLPSLATARPDLIVTGDPTRPAHVGF</sequence>
<dbReference type="CDD" id="cd07377">
    <property type="entry name" value="WHTH_GntR"/>
    <property type="match status" value="1"/>
</dbReference>
<dbReference type="RefSeq" id="WP_407048693.1">
    <property type="nucleotide sequence ID" value="NZ_CP158568.1"/>
</dbReference>
<evidence type="ECO:0000313" key="5">
    <source>
        <dbReference type="EMBL" id="XBY43592.1"/>
    </source>
</evidence>
<dbReference type="Pfam" id="PF07729">
    <property type="entry name" value="FCD"/>
    <property type="match status" value="1"/>
</dbReference>
<dbReference type="GO" id="GO:0003700">
    <property type="term" value="F:DNA-binding transcription factor activity"/>
    <property type="evidence" value="ECO:0007669"/>
    <property type="project" value="InterPro"/>
</dbReference>
<dbReference type="InterPro" id="IPR036388">
    <property type="entry name" value="WH-like_DNA-bd_sf"/>
</dbReference>
<dbReference type="GO" id="GO:0003677">
    <property type="term" value="F:DNA binding"/>
    <property type="evidence" value="ECO:0007669"/>
    <property type="project" value="UniProtKB-KW"/>
</dbReference>
<dbReference type="InterPro" id="IPR008920">
    <property type="entry name" value="TF_FadR/GntR_C"/>
</dbReference>
<dbReference type="EMBL" id="CP158568">
    <property type="protein sequence ID" value="XBY43592.1"/>
    <property type="molecule type" value="Genomic_DNA"/>
</dbReference>
<name>A0AAU7X797_9HYPH</name>
<keyword evidence="2" id="KW-0238">DNA-binding</keyword>
<dbReference type="SMART" id="SM00895">
    <property type="entry name" value="FCD"/>
    <property type="match status" value="1"/>
</dbReference>
<dbReference type="Pfam" id="PF00392">
    <property type="entry name" value="GntR"/>
    <property type="match status" value="1"/>
</dbReference>
<dbReference type="SUPFAM" id="SSF46785">
    <property type="entry name" value="Winged helix' DNA-binding domain"/>
    <property type="match status" value="1"/>
</dbReference>
<dbReference type="AlphaFoldDB" id="A0AAU7X797"/>
<organism evidence="5">
    <name type="scientific">Methyloraptor flagellatus</name>
    <dbReference type="NCBI Taxonomy" id="3162530"/>
    <lineage>
        <taxon>Bacteria</taxon>
        <taxon>Pseudomonadati</taxon>
        <taxon>Pseudomonadota</taxon>
        <taxon>Alphaproteobacteria</taxon>
        <taxon>Hyphomicrobiales</taxon>
        <taxon>Ancalomicrobiaceae</taxon>
        <taxon>Methyloraptor</taxon>
    </lineage>
</organism>
<accession>A0AAU7X797</accession>
<dbReference type="InterPro" id="IPR036390">
    <property type="entry name" value="WH_DNA-bd_sf"/>
</dbReference>
<dbReference type="SUPFAM" id="SSF48008">
    <property type="entry name" value="GntR ligand-binding domain-like"/>
    <property type="match status" value="1"/>
</dbReference>
<protein>
    <submittedName>
        <fullName evidence="5">GntR family transcriptional regulator</fullName>
    </submittedName>
</protein>
<dbReference type="InterPro" id="IPR000524">
    <property type="entry name" value="Tscrpt_reg_HTH_GntR"/>
</dbReference>
<evidence type="ECO:0000259" key="4">
    <source>
        <dbReference type="PROSITE" id="PS50949"/>
    </source>
</evidence>
<evidence type="ECO:0000256" key="2">
    <source>
        <dbReference type="ARBA" id="ARBA00023125"/>
    </source>
</evidence>
<dbReference type="PRINTS" id="PR00035">
    <property type="entry name" value="HTHGNTR"/>
</dbReference>
<evidence type="ECO:0000256" key="1">
    <source>
        <dbReference type="ARBA" id="ARBA00023015"/>
    </source>
</evidence>
<feature type="domain" description="HTH gntR-type" evidence="4">
    <location>
        <begin position="66"/>
        <end position="133"/>
    </location>
</feature>
<gene>
    <name evidence="5" type="ORF">ABS361_16105</name>
</gene>
<evidence type="ECO:0000256" key="3">
    <source>
        <dbReference type="ARBA" id="ARBA00023163"/>
    </source>
</evidence>
<dbReference type="Gene3D" id="1.10.10.10">
    <property type="entry name" value="Winged helix-like DNA-binding domain superfamily/Winged helix DNA-binding domain"/>
    <property type="match status" value="1"/>
</dbReference>
<dbReference type="SMART" id="SM00345">
    <property type="entry name" value="HTH_GNTR"/>
    <property type="match status" value="1"/>
</dbReference>
<proteinExistence type="predicted"/>